<organism evidence="2 3">
    <name type="scientific">Variovorax defluvii</name>
    <dbReference type="NCBI Taxonomy" id="913761"/>
    <lineage>
        <taxon>Bacteria</taxon>
        <taxon>Pseudomonadati</taxon>
        <taxon>Pseudomonadota</taxon>
        <taxon>Betaproteobacteria</taxon>
        <taxon>Burkholderiales</taxon>
        <taxon>Comamonadaceae</taxon>
        <taxon>Variovorax</taxon>
    </lineage>
</organism>
<dbReference type="RefSeq" id="WP_345540844.1">
    <property type="nucleotide sequence ID" value="NZ_BAABGJ010000080.1"/>
</dbReference>
<dbReference type="Pfam" id="PF09937">
    <property type="entry name" value="DUF2169"/>
    <property type="match status" value="1"/>
</dbReference>
<reference evidence="3" key="1">
    <citation type="journal article" date="2019" name="Int. J. Syst. Evol. Microbiol.">
        <title>The Global Catalogue of Microorganisms (GCM) 10K type strain sequencing project: providing services to taxonomists for standard genome sequencing and annotation.</title>
        <authorList>
            <consortium name="The Broad Institute Genomics Platform"/>
            <consortium name="The Broad Institute Genome Sequencing Center for Infectious Disease"/>
            <person name="Wu L."/>
            <person name="Ma J."/>
        </authorList>
    </citation>
    <scope>NUCLEOTIDE SEQUENCE [LARGE SCALE GENOMIC DNA]</scope>
    <source>
        <strain evidence="3">JCM 17804</strain>
    </source>
</reference>
<proteinExistence type="predicted"/>
<evidence type="ECO:0000313" key="2">
    <source>
        <dbReference type="EMBL" id="GAA4354409.1"/>
    </source>
</evidence>
<keyword evidence="3" id="KW-1185">Reference proteome</keyword>
<dbReference type="Proteomes" id="UP001500975">
    <property type="component" value="Unassembled WGS sequence"/>
</dbReference>
<evidence type="ECO:0000259" key="1">
    <source>
        <dbReference type="Pfam" id="PF09937"/>
    </source>
</evidence>
<evidence type="ECO:0000313" key="3">
    <source>
        <dbReference type="Proteomes" id="UP001500975"/>
    </source>
</evidence>
<name>A0ABP8IAA8_9BURK</name>
<feature type="domain" description="DUF2169" evidence="1">
    <location>
        <begin position="21"/>
        <end position="315"/>
    </location>
</feature>
<sequence>MWQLDNRTPYAAERTWVRDRDGAEIWIVAVKCSFDILADGGTVLAEVQSPVVQVPAFANPAEPARSSLRHDTDMVRTKLTTDVLLLGEAHAPGGVPVATLDVGFRVGPVVKRLRVTGDRVWLGGSPSEPEPFATMPLCYERAYGGVDPASRRSARPQWDARNPAGTGFVLDAAGAEGVRLPNIEYADRPVQGWSDRPAPAGFGPLGVHWQPRLSLAGTYDERWMRERQPLLPHDFDDRHYQCAPADQQSPQFLAGGEPVALVHLARQPELRFTLPRVLLRLDTFFSDGTRTMHARPRLHTVILEPSALRVSLVWHSALPCHTKVHKLQKTRIVEKRVLNLSDSGTAEALEG</sequence>
<dbReference type="InterPro" id="IPR018683">
    <property type="entry name" value="DUF2169"/>
</dbReference>
<protein>
    <submittedName>
        <fullName evidence="2">DUF2169 domain-containing protein</fullName>
    </submittedName>
</protein>
<comment type="caution">
    <text evidence="2">The sequence shown here is derived from an EMBL/GenBank/DDBJ whole genome shotgun (WGS) entry which is preliminary data.</text>
</comment>
<dbReference type="EMBL" id="BAABGJ010000080">
    <property type="protein sequence ID" value="GAA4354409.1"/>
    <property type="molecule type" value="Genomic_DNA"/>
</dbReference>
<accession>A0ABP8IAA8</accession>
<gene>
    <name evidence="2" type="ORF">GCM10023165_45610</name>
</gene>